<feature type="signal peptide" evidence="2">
    <location>
        <begin position="1"/>
        <end position="24"/>
    </location>
</feature>
<name>A0A4T3F2E5_9SPHN</name>
<dbReference type="AlphaFoldDB" id="A0A4T3F2E5"/>
<dbReference type="OrthoDB" id="8449521at2"/>
<evidence type="ECO:0000313" key="4">
    <source>
        <dbReference type="Proteomes" id="UP000309389"/>
    </source>
</evidence>
<dbReference type="Proteomes" id="UP000309389">
    <property type="component" value="Unassembled WGS sequence"/>
</dbReference>
<gene>
    <name evidence="3" type="ORF">E5222_09330</name>
</gene>
<protein>
    <recommendedName>
        <fullName evidence="5">DUF3153 domain-containing protein</fullName>
    </recommendedName>
</protein>
<evidence type="ECO:0000256" key="2">
    <source>
        <dbReference type="SAM" id="SignalP"/>
    </source>
</evidence>
<organism evidence="3 4">
    <name type="scientific">Alteraurantiacibacter aquimixticola</name>
    <dbReference type="NCBI Taxonomy" id="2489173"/>
    <lineage>
        <taxon>Bacteria</taxon>
        <taxon>Pseudomonadati</taxon>
        <taxon>Pseudomonadota</taxon>
        <taxon>Alphaproteobacteria</taxon>
        <taxon>Sphingomonadales</taxon>
        <taxon>Erythrobacteraceae</taxon>
        <taxon>Alteraurantiacibacter</taxon>
    </lineage>
</organism>
<evidence type="ECO:0000256" key="1">
    <source>
        <dbReference type="SAM" id="Phobius"/>
    </source>
</evidence>
<dbReference type="EMBL" id="SSHH01000002">
    <property type="protein sequence ID" value="TIX50465.1"/>
    <property type="molecule type" value="Genomic_DNA"/>
</dbReference>
<evidence type="ECO:0000313" key="3">
    <source>
        <dbReference type="EMBL" id="TIX50465.1"/>
    </source>
</evidence>
<keyword evidence="1" id="KW-0472">Membrane</keyword>
<evidence type="ECO:0008006" key="5">
    <source>
        <dbReference type="Google" id="ProtNLM"/>
    </source>
</evidence>
<keyword evidence="4" id="KW-1185">Reference proteome</keyword>
<proteinExistence type="predicted"/>
<accession>A0A4T3F2E5</accession>
<keyword evidence="2" id="KW-0732">Signal</keyword>
<reference evidence="3 4" key="1">
    <citation type="submission" date="2019-04" db="EMBL/GenBank/DDBJ databases">
        <title>Altererythrobacter aquimixticola sp. nov., isolated from sediment of junction between the ocean and a freshwater spring.</title>
        <authorList>
            <person name="Yoon J.-H."/>
        </authorList>
    </citation>
    <scope>NUCLEOTIDE SEQUENCE [LARGE SCALE GENOMIC DNA]</scope>
    <source>
        <strain evidence="3 4">SSKS-13</strain>
    </source>
</reference>
<feature type="transmembrane region" description="Helical" evidence="1">
    <location>
        <begin position="198"/>
        <end position="219"/>
    </location>
</feature>
<dbReference type="PROSITE" id="PS51257">
    <property type="entry name" value="PROKAR_LIPOPROTEIN"/>
    <property type="match status" value="1"/>
</dbReference>
<feature type="chain" id="PRO_5020191788" description="DUF3153 domain-containing protein" evidence="2">
    <location>
        <begin position="25"/>
        <end position="229"/>
    </location>
</feature>
<keyword evidence="1" id="KW-0812">Transmembrane</keyword>
<keyword evidence="1" id="KW-1133">Transmembrane helix</keyword>
<comment type="caution">
    <text evidence="3">The sequence shown here is derived from an EMBL/GenBank/DDBJ whole genome shotgun (WGS) entry which is preliminary data.</text>
</comment>
<sequence>MQLRGVLATGLALFASFLPATSFACITSAPFVVEDMREADAVFSGRVTSYEIVVSESEFGRPIDHGIITVAVDDVFRGELPASVPLYWGNSTFALPDELMVTEPSLFAAVNADSPGLPLRAPSATIFPNARPDLLQLMQAPCSGSFVLPYASAYRSEVEALLRGEPSSYLDDQGTYAEGVDLEWTQIAAIRRSESPRAVWNGVLWLLVLLAVLAIMLAWRGWRRRGKPA</sequence>